<dbReference type="InterPro" id="IPR045043">
    <property type="entry name" value="Lea14-like"/>
</dbReference>
<evidence type="ECO:0000256" key="1">
    <source>
        <dbReference type="ARBA" id="ARBA00005960"/>
    </source>
</evidence>
<keyword evidence="2" id="KW-0472">Membrane</keyword>
<dbReference type="SUPFAM" id="SSF117070">
    <property type="entry name" value="LEA14-like"/>
    <property type="match status" value="2"/>
</dbReference>
<feature type="transmembrane region" description="Helical" evidence="2">
    <location>
        <begin position="21"/>
        <end position="40"/>
    </location>
</feature>
<evidence type="ECO:0000256" key="2">
    <source>
        <dbReference type="SAM" id="Phobius"/>
    </source>
</evidence>
<accession>A0A6C0GNC7</accession>
<dbReference type="RefSeq" id="WP_162445126.1">
    <property type="nucleotide sequence ID" value="NZ_CP048222.1"/>
</dbReference>
<reference evidence="4 5" key="1">
    <citation type="submission" date="2020-01" db="EMBL/GenBank/DDBJ databases">
        <authorList>
            <person name="Kim M.K."/>
        </authorList>
    </citation>
    <scope>NUCLEOTIDE SEQUENCE [LARGE SCALE GENOMIC DNA]</scope>
    <source>
        <strain evidence="4 5">172606-1</strain>
    </source>
</reference>
<dbReference type="SMART" id="SM00769">
    <property type="entry name" value="WHy"/>
    <property type="match status" value="2"/>
</dbReference>
<dbReference type="AlphaFoldDB" id="A0A6C0GNC7"/>
<dbReference type="Gene3D" id="2.60.40.1820">
    <property type="match status" value="2"/>
</dbReference>
<gene>
    <name evidence="4" type="ORF">GXP67_22050</name>
</gene>
<evidence type="ECO:0000313" key="5">
    <source>
        <dbReference type="Proteomes" id="UP000480178"/>
    </source>
</evidence>
<dbReference type="Proteomes" id="UP000480178">
    <property type="component" value="Chromosome"/>
</dbReference>
<feature type="domain" description="Water stress and hypersensitive response" evidence="3">
    <location>
        <begin position="60"/>
        <end position="170"/>
    </location>
</feature>
<evidence type="ECO:0000259" key="3">
    <source>
        <dbReference type="SMART" id="SM00769"/>
    </source>
</evidence>
<proteinExistence type="inferred from homology"/>
<keyword evidence="5" id="KW-1185">Reference proteome</keyword>
<protein>
    <submittedName>
        <fullName evidence="4">LEA type 2 family protein</fullName>
    </submittedName>
</protein>
<dbReference type="InterPro" id="IPR004864">
    <property type="entry name" value="LEA_2"/>
</dbReference>
<organism evidence="4 5">
    <name type="scientific">Rhodocytophaga rosea</name>
    <dbReference type="NCBI Taxonomy" id="2704465"/>
    <lineage>
        <taxon>Bacteria</taxon>
        <taxon>Pseudomonadati</taxon>
        <taxon>Bacteroidota</taxon>
        <taxon>Cytophagia</taxon>
        <taxon>Cytophagales</taxon>
        <taxon>Rhodocytophagaceae</taxon>
        <taxon>Rhodocytophaga</taxon>
    </lineage>
</organism>
<dbReference type="EMBL" id="CP048222">
    <property type="protein sequence ID" value="QHT69133.1"/>
    <property type="molecule type" value="Genomic_DNA"/>
</dbReference>
<dbReference type="PANTHER" id="PTHR31459">
    <property type="match status" value="1"/>
</dbReference>
<dbReference type="InterPro" id="IPR013990">
    <property type="entry name" value="WHy-dom"/>
</dbReference>
<dbReference type="PANTHER" id="PTHR31459:SF2">
    <property type="entry name" value="OS03G0843300 PROTEIN"/>
    <property type="match status" value="1"/>
</dbReference>
<dbReference type="Pfam" id="PF03168">
    <property type="entry name" value="LEA_2"/>
    <property type="match status" value="2"/>
</dbReference>
<dbReference type="GO" id="GO:0009269">
    <property type="term" value="P:response to desiccation"/>
    <property type="evidence" value="ECO:0007669"/>
    <property type="project" value="InterPro"/>
</dbReference>
<keyword evidence="2" id="KW-1133">Transmembrane helix</keyword>
<dbReference type="KEGG" id="rhoz:GXP67_22050"/>
<feature type="domain" description="Water stress and hypersensitive response" evidence="3">
    <location>
        <begin position="185"/>
        <end position="303"/>
    </location>
</feature>
<name>A0A6C0GNC7_9BACT</name>
<sequence>MRSSDKLSIMASRSFFRRHPIISILLVLLLVSGIGVFVFFQTTSKEELVAKGKTMVMPDLKSIKFAVDEITADSLKGKVTLRINNSLPMTIDIDSLQYKIAMEGDTVTKGYSREGIRINANANDEITVPIRTNIKLFRQKVFSLQGDSAEVAVHAVLFNHFPVVGTKDIPLSFTRKVYIPRLPKIEVEEVDISKLTFKGGTLMVKLKVTNYSEMAFTVNGFEYRFQMSDNINLKGTSNQKLNLKKKGEESITVPVDLKMDQLGEAVWEMIFKSDDTPYTMSGNLHIQTESALGKFDYGFQTSGTLKELKETAKDISKDVKELKGKK</sequence>
<evidence type="ECO:0000313" key="4">
    <source>
        <dbReference type="EMBL" id="QHT69133.1"/>
    </source>
</evidence>
<keyword evidence="2" id="KW-0812">Transmembrane</keyword>
<comment type="similarity">
    <text evidence="1">Belongs to the LEA type 2 family.</text>
</comment>